<comment type="domain">
    <text evidence="3">2 residues (Tyr-55 and Arg-58) present in a large hydrophobic pocket are probably involved in substrate specificity. They are important for desuccinylation activity, but dispensable for deacetylation activity.</text>
</comment>
<dbReference type="InterPro" id="IPR029035">
    <property type="entry name" value="DHS-like_NAD/FAD-binding_dom"/>
</dbReference>
<comment type="similarity">
    <text evidence="3">Belongs to the sirtuin family. Class III subfamily.</text>
</comment>
<dbReference type="InterPro" id="IPR026590">
    <property type="entry name" value="Ssirtuin_cat_dom"/>
</dbReference>
<feature type="binding site" evidence="3">
    <location>
        <begin position="174"/>
        <end position="176"/>
    </location>
    <ligand>
        <name>NAD(+)</name>
        <dbReference type="ChEBI" id="CHEBI:57540"/>
    </ligand>
</feature>
<evidence type="ECO:0000256" key="4">
    <source>
        <dbReference type="PROSITE-ProRule" id="PRU00236"/>
    </source>
</evidence>
<evidence type="ECO:0000256" key="3">
    <source>
        <dbReference type="HAMAP-Rule" id="MF_01121"/>
    </source>
</evidence>
<feature type="binding site" evidence="3">
    <location>
        <position position="216"/>
    </location>
    <ligand>
        <name>NAD(+)</name>
        <dbReference type="ChEBI" id="CHEBI:57540"/>
    </ligand>
</feature>
<comment type="function">
    <text evidence="3">NAD-dependent lysine deacetylase and desuccinylase that specifically removes acetyl and succinyl groups on target proteins. Modulates the activities of several proteins which are inactive in their acylated form.</text>
</comment>
<evidence type="ECO:0000313" key="7">
    <source>
        <dbReference type="Proteomes" id="UP000257127"/>
    </source>
</evidence>
<keyword evidence="2 3" id="KW-0520">NAD</keyword>
<reference evidence="6 7" key="1">
    <citation type="submission" date="2018-08" db="EMBL/GenBank/DDBJ databases">
        <title>The draft genome squence of Brumimicrobium sp. N62.</title>
        <authorList>
            <person name="Du Z.-J."/>
            <person name="Luo H.-R."/>
        </authorList>
    </citation>
    <scope>NUCLEOTIDE SEQUENCE [LARGE SCALE GENOMIC DNA]</scope>
    <source>
        <strain evidence="6 7">N62</strain>
    </source>
</reference>
<dbReference type="InterPro" id="IPR050134">
    <property type="entry name" value="NAD-dep_sirtuin_deacylases"/>
</dbReference>
<keyword evidence="3" id="KW-0963">Cytoplasm</keyword>
<dbReference type="OrthoDB" id="9800582at2"/>
<dbReference type="GO" id="GO:0036055">
    <property type="term" value="F:protein-succinyllysine desuccinylase activity"/>
    <property type="evidence" value="ECO:0007669"/>
    <property type="project" value="UniProtKB-UniRule"/>
</dbReference>
<dbReference type="InterPro" id="IPR003000">
    <property type="entry name" value="Sirtuin"/>
</dbReference>
<dbReference type="PROSITE" id="PS50305">
    <property type="entry name" value="SIRTUIN"/>
    <property type="match status" value="1"/>
</dbReference>
<dbReference type="Gene3D" id="3.40.50.1220">
    <property type="entry name" value="TPP-binding domain"/>
    <property type="match status" value="1"/>
</dbReference>
<feature type="binding site" evidence="3">
    <location>
        <begin position="88"/>
        <end position="91"/>
    </location>
    <ligand>
        <name>NAD(+)</name>
        <dbReference type="ChEBI" id="CHEBI:57540"/>
    </ligand>
</feature>
<dbReference type="GO" id="GO:0005737">
    <property type="term" value="C:cytoplasm"/>
    <property type="evidence" value="ECO:0007669"/>
    <property type="project" value="UniProtKB-SubCell"/>
</dbReference>
<evidence type="ECO:0000259" key="5">
    <source>
        <dbReference type="PROSITE" id="PS50305"/>
    </source>
</evidence>
<dbReference type="SUPFAM" id="SSF52467">
    <property type="entry name" value="DHS-like NAD/FAD-binding domain"/>
    <property type="match status" value="1"/>
</dbReference>
<dbReference type="GO" id="GO:0017136">
    <property type="term" value="F:histone deacetylase activity, NAD-dependent"/>
    <property type="evidence" value="ECO:0007669"/>
    <property type="project" value="TreeGrafter"/>
</dbReference>
<dbReference type="HAMAP" id="MF_01121">
    <property type="entry name" value="Sirtuin_ClassIII"/>
    <property type="match status" value="1"/>
</dbReference>
<evidence type="ECO:0000256" key="2">
    <source>
        <dbReference type="ARBA" id="ARBA00023027"/>
    </source>
</evidence>
<dbReference type="GO" id="GO:0070403">
    <property type="term" value="F:NAD+ binding"/>
    <property type="evidence" value="ECO:0007669"/>
    <property type="project" value="UniProtKB-UniRule"/>
</dbReference>
<dbReference type="PANTHER" id="PTHR11085">
    <property type="entry name" value="NAD-DEPENDENT PROTEIN DEACYLASE SIRTUIN-5, MITOCHONDRIAL-RELATED"/>
    <property type="match status" value="1"/>
</dbReference>
<dbReference type="EMBL" id="QURB01000001">
    <property type="protein sequence ID" value="RFC55940.1"/>
    <property type="molecule type" value="Genomic_DNA"/>
</dbReference>
<comment type="catalytic activity">
    <reaction evidence="3">
        <text>N(6)-acetyl-L-lysyl-[protein] + NAD(+) + H2O = 2''-O-acetyl-ADP-D-ribose + nicotinamide + L-lysyl-[protein]</text>
        <dbReference type="Rhea" id="RHEA:43636"/>
        <dbReference type="Rhea" id="RHEA-COMP:9752"/>
        <dbReference type="Rhea" id="RHEA-COMP:10731"/>
        <dbReference type="ChEBI" id="CHEBI:15377"/>
        <dbReference type="ChEBI" id="CHEBI:17154"/>
        <dbReference type="ChEBI" id="CHEBI:29969"/>
        <dbReference type="ChEBI" id="CHEBI:57540"/>
        <dbReference type="ChEBI" id="CHEBI:61930"/>
        <dbReference type="ChEBI" id="CHEBI:83767"/>
        <dbReference type="EC" id="2.3.1.286"/>
    </reaction>
</comment>
<dbReference type="Pfam" id="PF02146">
    <property type="entry name" value="SIR2"/>
    <property type="match status" value="1"/>
</dbReference>
<keyword evidence="1" id="KW-0808">Transferase</keyword>
<accession>A0A3E1F2C6</accession>
<organism evidence="6 7">
    <name type="scientific">Brumimicrobium aurantiacum</name>
    <dbReference type="NCBI Taxonomy" id="1737063"/>
    <lineage>
        <taxon>Bacteria</taxon>
        <taxon>Pseudomonadati</taxon>
        <taxon>Bacteroidota</taxon>
        <taxon>Flavobacteriia</taxon>
        <taxon>Flavobacteriales</taxon>
        <taxon>Crocinitomicaceae</taxon>
        <taxon>Brumimicrobium</taxon>
    </lineage>
</organism>
<name>A0A3E1F2C6_9FLAO</name>
<comment type="subcellular location">
    <subcellularLocation>
        <location evidence="3">Cytoplasm</location>
    </subcellularLocation>
</comment>
<feature type="binding site" evidence="3">
    <location>
        <begin position="11"/>
        <end position="30"/>
    </location>
    <ligand>
        <name>NAD(+)</name>
        <dbReference type="ChEBI" id="CHEBI:57540"/>
    </ligand>
</feature>
<evidence type="ECO:0000256" key="1">
    <source>
        <dbReference type="ARBA" id="ARBA00022679"/>
    </source>
</evidence>
<dbReference type="AlphaFoldDB" id="A0A3E1F2C6"/>
<sequence length="229" mass="25546">MGKERIIVFTGAGISAESGLGTFRDNGGLWEKYNIEEVATPEAWNKNPKMVTDFYNMRRKQCYEASPNAAHYAIAELENKYEVEVITQNVDNLHERSGSTNVLHLHGELNKVKSSGPNAEKTILKQDNWEVKMGDLCPEGYQLRPHVVWFGEAVPMLDKAVQHIKNADIVIVIGTSLNVYPAAGIIEYAPVDASYYLIDPNEVHVPSYFNVIQETATKGVVQLVNQLLA</sequence>
<dbReference type="InterPro" id="IPR027546">
    <property type="entry name" value="Sirtuin_class_III"/>
</dbReference>
<dbReference type="GO" id="GO:0036054">
    <property type="term" value="F:protein-malonyllysine demalonylase activity"/>
    <property type="evidence" value="ECO:0007669"/>
    <property type="project" value="InterPro"/>
</dbReference>
<dbReference type="PANTHER" id="PTHR11085:SF4">
    <property type="entry name" value="NAD-DEPENDENT PROTEIN DEACYLASE"/>
    <property type="match status" value="1"/>
</dbReference>
<dbReference type="RefSeq" id="WP_116879775.1">
    <property type="nucleotide sequence ID" value="NZ_QURB01000001.1"/>
</dbReference>
<comment type="caution">
    <text evidence="3 4">Lacks conserved residue(s) required for the propagation of feature annotation.</text>
</comment>
<gene>
    <name evidence="3" type="primary">cobB</name>
    <name evidence="6" type="ORF">DXU93_03095</name>
</gene>
<feature type="active site" description="Proton acceptor" evidence="3">
    <location>
        <position position="106"/>
    </location>
</feature>
<dbReference type="Proteomes" id="UP000257127">
    <property type="component" value="Unassembled WGS sequence"/>
</dbReference>
<feature type="domain" description="Deacetylase sirtuin-type" evidence="5">
    <location>
        <begin position="1"/>
        <end position="229"/>
    </location>
</feature>
<comment type="catalytic activity">
    <reaction evidence="3">
        <text>N(6)-succinyl-L-lysyl-[protein] + NAD(+) + H2O = 2''-O-succinyl-ADP-D-ribose + nicotinamide + L-lysyl-[protein]</text>
        <dbReference type="Rhea" id="RHEA:47668"/>
        <dbReference type="Rhea" id="RHEA-COMP:9752"/>
        <dbReference type="Rhea" id="RHEA-COMP:11877"/>
        <dbReference type="ChEBI" id="CHEBI:15377"/>
        <dbReference type="ChEBI" id="CHEBI:17154"/>
        <dbReference type="ChEBI" id="CHEBI:29969"/>
        <dbReference type="ChEBI" id="CHEBI:57540"/>
        <dbReference type="ChEBI" id="CHEBI:87830"/>
        <dbReference type="ChEBI" id="CHEBI:87832"/>
    </reaction>
</comment>
<comment type="caution">
    <text evidence="6">The sequence shown here is derived from an EMBL/GenBank/DDBJ whole genome shotgun (WGS) entry which is preliminary data.</text>
</comment>
<protein>
    <recommendedName>
        <fullName evidence="3">NAD-dependent protein deacylase</fullName>
        <ecNumber evidence="3">2.3.1.286</ecNumber>
    </recommendedName>
    <alternativeName>
        <fullName evidence="3">Regulatory protein SIR2 homolog</fullName>
    </alternativeName>
</protein>
<dbReference type="InterPro" id="IPR026591">
    <property type="entry name" value="Sirtuin_cat_small_dom_sf"/>
</dbReference>
<keyword evidence="7" id="KW-1185">Reference proteome</keyword>
<feature type="binding site" evidence="3">
    <location>
        <position position="55"/>
    </location>
    <ligand>
        <name>substrate</name>
    </ligand>
</feature>
<proteinExistence type="inferred from homology"/>
<feature type="binding site" evidence="3">
    <location>
        <position position="58"/>
    </location>
    <ligand>
        <name>substrate</name>
    </ligand>
</feature>
<evidence type="ECO:0000313" key="6">
    <source>
        <dbReference type="EMBL" id="RFC55940.1"/>
    </source>
</evidence>
<dbReference type="Gene3D" id="3.30.1600.10">
    <property type="entry name" value="SIR2/SIRT2 'Small Domain"/>
    <property type="match status" value="1"/>
</dbReference>
<dbReference type="EC" id="2.3.1.286" evidence="3"/>